<dbReference type="GO" id="GO:0003676">
    <property type="term" value="F:nucleic acid binding"/>
    <property type="evidence" value="ECO:0007669"/>
    <property type="project" value="InterPro"/>
</dbReference>
<dbReference type="InterPro" id="IPR036875">
    <property type="entry name" value="Znf_CCHC_sf"/>
</dbReference>
<dbReference type="OrthoDB" id="427960at2759"/>
<evidence type="ECO:0000256" key="2">
    <source>
        <dbReference type="SAM" id="MobiDB-lite"/>
    </source>
</evidence>
<comment type="caution">
    <text evidence="4">The sequence shown here is derived from an EMBL/GenBank/DDBJ whole genome shotgun (WGS) entry which is preliminary data.</text>
</comment>
<feature type="compositionally biased region" description="Polar residues" evidence="2">
    <location>
        <begin position="518"/>
        <end position="530"/>
    </location>
</feature>
<dbReference type="PANTHER" id="PTHR46978:SF1">
    <property type="entry name" value="ZINC KNUCKLE (CCHC-TYPE) FAMILY PROTEIN"/>
    <property type="match status" value="1"/>
</dbReference>
<dbReference type="Gene3D" id="4.10.60.10">
    <property type="entry name" value="Zinc finger, CCHC-type"/>
    <property type="match status" value="4"/>
</dbReference>
<keyword evidence="5" id="KW-1185">Reference proteome</keyword>
<dbReference type="SMART" id="SM00343">
    <property type="entry name" value="ZnF_C2HC"/>
    <property type="match status" value="6"/>
</dbReference>
<evidence type="ECO:0000313" key="5">
    <source>
        <dbReference type="Proteomes" id="UP000516437"/>
    </source>
</evidence>
<sequence>MGRSEKRKAKLDLDEEDKADDAGETSKVVVLISSDDEDGNEDLSLKIVEKSLLMRATKLVPDDAGLVEAQGNSGGVGSSGVVALSSLSSLEEEVVEVTGGFSGSDVSVGSASGNLGDKKVVKRERKKKNRKMQVGDKTVIVAKDEEKDETVKDSDIVESVEPSAVEINDNIVFRKLLRGPRYFDPPDNSWGTCFNCGEEGHSAVNCTAVKRKKPCFVCGSLEHNAKQCSKGQDCFICKRGGHRAKDCPEKHKGGSSSSKFCLKCGESGHDMFMCSSDYSPDDLKEIRCYACKRFGHLCCVNSADTSPRAVSCYRCGQLGHTGLACSKVRGEASSIGSPSSCFKCGEEGHFARECMGYAKANKRSREFLTPMLRFHREEKDYSEFKSLPLDLGKVRKRKKSRNEEAQKSKHKGGWIRNDPSNTSTPHKSKHRGGWIMDDPGDINTPQKSNHRGGWTMEHPGDISNGKYQNNSRMFPATPSSRGRKTSNLTAGGHVSRSQSPDRASKFPSGSSKSKGSSNTFQHRFSASRFGNSGPDGMQRNHSWW</sequence>
<feature type="compositionally biased region" description="Polar residues" evidence="2">
    <location>
        <begin position="465"/>
        <end position="501"/>
    </location>
</feature>
<feature type="domain" description="CCHC-type" evidence="3">
    <location>
        <begin position="193"/>
        <end position="206"/>
    </location>
</feature>
<proteinExistence type="predicted"/>
<dbReference type="PROSITE" id="PS50158">
    <property type="entry name" value="ZF_CCHC"/>
    <property type="match status" value="4"/>
</dbReference>
<evidence type="ECO:0000256" key="1">
    <source>
        <dbReference type="PROSITE-ProRule" id="PRU00047"/>
    </source>
</evidence>
<gene>
    <name evidence="4" type="ORF">CJ030_MR1G022238</name>
</gene>
<feature type="domain" description="CCHC-type" evidence="3">
    <location>
        <begin position="312"/>
        <end position="327"/>
    </location>
</feature>
<feature type="compositionally biased region" description="Acidic residues" evidence="2">
    <location>
        <begin position="13"/>
        <end position="23"/>
    </location>
</feature>
<dbReference type="SUPFAM" id="SSF57756">
    <property type="entry name" value="Retrovirus zinc finger-like domains"/>
    <property type="match status" value="3"/>
</dbReference>
<dbReference type="Pfam" id="PF00098">
    <property type="entry name" value="zf-CCHC"/>
    <property type="match status" value="3"/>
</dbReference>
<dbReference type="GO" id="GO:0008270">
    <property type="term" value="F:zinc ion binding"/>
    <property type="evidence" value="ECO:0007669"/>
    <property type="project" value="UniProtKB-KW"/>
</dbReference>
<evidence type="ECO:0000313" key="4">
    <source>
        <dbReference type="EMBL" id="KAB1226936.1"/>
    </source>
</evidence>
<name>A0A6A1WQN4_9ROSI</name>
<evidence type="ECO:0000259" key="3">
    <source>
        <dbReference type="PROSITE" id="PS50158"/>
    </source>
</evidence>
<keyword evidence="1" id="KW-0863">Zinc-finger</keyword>
<dbReference type="Proteomes" id="UP000516437">
    <property type="component" value="Chromosome 1"/>
</dbReference>
<keyword evidence="1" id="KW-0479">Metal-binding</keyword>
<feature type="region of interest" description="Disordered" evidence="2">
    <location>
        <begin position="1"/>
        <end position="25"/>
    </location>
</feature>
<dbReference type="InterPro" id="IPR001878">
    <property type="entry name" value="Znf_CCHC"/>
</dbReference>
<protein>
    <submittedName>
        <fullName evidence="4">Cellular nucleic acid-binding protein</fullName>
    </submittedName>
</protein>
<feature type="region of interest" description="Disordered" evidence="2">
    <location>
        <begin position="395"/>
        <end position="544"/>
    </location>
</feature>
<feature type="domain" description="CCHC-type" evidence="3">
    <location>
        <begin position="341"/>
        <end position="354"/>
    </location>
</feature>
<feature type="compositionally biased region" description="Low complexity" evidence="2">
    <location>
        <begin position="508"/>
        <end position="517"/>
    </location>
</feature>
<dbReference type="EMBL" id="RXIC02000019">
    <property type="protein sequence ID" value="KAB1226936.1"/>
    <property type="molecule type" value="Genomic_DNA"/>
</dbReference>
<feature type="domain" description="CCHC-type" evidence="3">
    <location>
        <begin position="234"/>
        <end position="249"/>
    </location>
</feature>
<reference evidence="4 5" key="1">
    <citation type="journal article" date="2019" name="Plant Biotechnol. J.">
        <title>The red bayberry genome and genetic basis of sex determination.</title>
        <authorList>
            <person name="Jia H.M."/>
            <person name="Jia H.J."/>
            <person name="Cai Q.L."/>
            <person name="Wang Y."/>
            <person name="Zhao H.B."/>
            <person name="Yang W.F."/>
            <person name="Wang G.Y."/>
            <person name="Li Y.H."/>
            <person name="Zhan D.L."/>
            <person name="Shen Y.T."/>
            <person name="Niu Q.F."/>
            <person name="Chang L."/>
            <person name="Qiu J."/>
            <person name="Zhao L."/>
            <person name="Xie H.B."/>
            <person name="Fu W.Y."/>
            <person name="Jin J."/>
            <person name="Li X.W."/>
            <person name="Jiao Y."/>
            <person name="Zhou C.C."/>
            <person name="Tu T."/>
            <person name="Chai C.Y."/>
            <person name="Gao J.L."/>
            <person name="Fan L.J."/>
            <person name="van de Weg E."/>
            <person name="Wang J.Y."/>
            <person name="Gao Z.S."/>
        </authorList>
    </citation>
    <scope>NUCLEOTIDE SEQUENCE [LARGE SCALE GENOMIC DNA]</scope>
    <source>
        <tissue evidence="4">Leaves</tissue>
    </source>
</reference>
<organism evidence="4 5">
    <name type="scientific">Morella rubra</name>
    <name type="common">Chinese bayberry</name>
    <dbReference type="NCBI Taxonomy" id="262757"/>
    <lineage>
        <taxon>Eukaryota</taxon>
        <taxon>Viridiplantae</taxon>
        <taxon>Streptophyta</taxon>
        <taxon>Embryophyta</taxon>
        <taxon>Tracheophyta</taxon>
        <taxon>Spermatophyta</taxon>
        <taxon>Magnoliopsida</taxon>
        <taxon>eudicotyledons</taxon>
        <taxon>Gunneridae</taxon>
        <taxon>Pentapetalae</taxon>
        <taxon>rosids</taxon>
        <taxon>fabids</taxon>
        <taxon>Fagales</taxon>
        <taxon>Myricaceae</taxon>
        <taxon>Morella</taxon>
    </lineage>
</organism>
<dbReference type="PANTHER" id="PTHR46978">
    <property type="entry name" value="ZINC KNUCKLE (CCHC-TYPE) FAMILY PROTEIN"/>
    <property type="match status" value="1"/>
</dbReference>
<accession>A0A6A1WQN4</accession>
<dbReference type="AlphaFoldDB" id="A0A6A1WQN4"/>
<keyword evidence="1" id="KW-0862">Zinc</keyword>